<keyword evidence="2" id="KW-1185">Reference proteome</keyword>
<dbReference type="OrthoDB" id="6362633at2759"/>
<keyword evidence="1" id="KW-0378">Hydrolase</keyword>
<evidence type="ECO:0000313" key="1">
    <source>
        <dbReference type="EMBL" id="TRM69218.1"/>
    </source>
</evidence>
<dbReference type="Proteomes" id="UP000320762">
    <property type="component" value="Unassembled WGS sequence"/>
</dbReference>
<dbReference type="Gene3D" id="3.40.50.300">
    <property type="entry name" value="P-loop containing nucleotide triphosphate hydrolases"/>
    <property type="match status" value="1"/>
</dbReference>
<name>A0A550CWS4_9AGAR</name>
<dbReference type="EMBL" id="VDMD01000001">
    <property type="protein sequence ID" value="TRM69218.1"/>
    <property type="molecule type" value="Genomic_DNA"/>
</dbReference>
<dbReference type="AlphaFoldDB" id="A0A550CWS4"/>
<dbReference type="SUPFAM" id="SSF52540">
    <property type="entry name" value="P-loop containing nucleoside triphosphate hydrolases"/>
    <property type="match status" value="1"/>
</dbReference>
<dbReference type="PANTHER" id="PTHR10285">
    <property type="entry name" value="URIDINE KINASE"/>
    <property type="match status" value="1"/>
</dbReference>
<proteinExistence type="predicted"/>
<organism evidence="1 2">
    <name type="scientific">Schizophyllum amplum</name>
    <dbReference type="NCBI Taxonomy" id="97359"/>
    <lineage>
        <taxon>Eukaryota</taxon>
        <taxon>Fungi</taxon>
        <taxon>Dikarya</taxon>
        <taxon>Basidiomycota</taxon>
        <taxon>Agaricomycotina</taxon>
        <taxon>Agaricomycetes</taxon>
        <taxon>Agaricomycetidae</taxon>
        <taxon>Agaricales</taxon>
        <taxon>Schizophyllaceae</taxon>
        <taxon>Schizophyllum</taxon>
    </lineage>
</organism>
<protein>
    <submittedName>
        <fullName evidence="1">P-loop containing nucleoside triphosphate hydrolase protein</fullName>
    </submittedName>
</protein>
<dbReference type="InterPro" id="IPR027417">
    <property type="entry name" value="P-loop_NTPase"/>
</dbReference>
<dbReference type="STRING" id="97359.A0A550CWS4"/>
<accession>A0A550CWS4</accession>
<comment type="caution">
    <text evidence="1">The sequence shown here is derived from an EMBL/GenBank/DDBJ whole genome shotgun (WGS) entry which is preliminary data.</text>
</comment>
<sequence>MNDQAKASATLLVQKLASVRAPGRLLVGIAGIPASGKSEFALLVTKHVNTLLHDRDEKAVLVGLDGWHLTRAELDAMDDPKLAHDKRGAHWTFDGAAYVAFVRALKKAPSGVITAPSFDHAVKDPTPHAVAIHPHHRIVVIEGLYTFLSAEPWCQAGELLDERWLIQISLDEAQERLVKRHVISGVAKDDEEAVWRANINDVPNGQFLLANLLNPTKVIQSVHDPALVKS</sequence>
<dbReference type="GO" id="GO:0016787">
    <property type="term" value="F:hydrolase activity"/>
    <property type="evidence" value="ECO:0007669"/>
    <property type="project" value="UniProtKB-KW"/>
</dbReference>
<gene>
    <name evidence="1" type="ORF">BD626DRAFT_473340</name>
</gene>
<reference evidence="1 2" key="1">
    <citation type="journal article" date="2019" name="New Phytol.">
        <title>Comparative genomics reveals unique wood-decay strategies and fruiting body development in the Schizophyllaceae.</title>
        <authorList>
            <person name="Almasi E."/>
            <person name="Sahu N."/>
            <person name="Krizsan K."/>
            <person name="Balint B."/>
            <person name="Kovacs G.M."/>
            <person name="Kiss B."/>
            <person name="Cseklye J."/>
            <person name="Drula E."/>
            <person name="Henrissat B."/>
            <person name="Nagy I."/>
            <person name="Chovatia M."/>
            <person name="Adam C."/>
            <person name="LaButti K."/>
            <person name="Lipzen A."/>
            <person name="Riley R."/>
            <person name="Grigoriev I.V."/>
            <person name="Nagy L.G."/>
        </authorList>
    </citation>
    <scope>NUCLEOTIDE SEQUENCE [LARGE SCALE GENOMIC DNA]</scope>
    <source>
        <strain evidence="1 2">NL-1724</strain>
    </source>
</reference>
<evidence type="ECO:0000313" key="2">
    <source>
        <dbReference type="Proteomes" id="UP000320762"/>
    </source>
</evidence>